<organism evidence="5 6">
    <name type="scientific">Brachybacterium alimentarium</name>
    <dbReference type="NCBI Taxonomy" id="47845"/>
    <lineage>
        <taxon>Bacteria</taxon>
        <taxon>Bacillati</taxon>
        <taxon>Actinomycetota</taxon>
        <taxon>Actinomycetes</taxon>
        <taxon>Micrococcales</taxon>
        <taxon>Dermabacteraceae</taxon>
        <taxon>Brachybacterium</taxon>
    </lineage>
</organism>
<proteinExistence type="predicted"/>
<dbReference type="AlphaFoldDB" id="A0A2A3YFH0"/>
<evidence type="ECO:0000313" key="6">
    <source>
        <dbReference type="Proteomes" id="UP000218598"/>
    </source>
</evidence>
<sequence>MTSSAPLSVAVIGAGMAGKTHANAWRQAGTVYDLGLPPVRLAAIADAHLPFAEDAAARYGYEKAVGDWRDVAEDDSIDIVSIVVGNALHREIAEAMAAAGKHVLCEKPLAGTLEDAEAMAALEQKHPDLVLATGYTFRRNAGVAMLAKLAAEGALGQIAHLDGRYWCDYGADENVPMAWRYKGPMGSGALGDVGSHLVDSAELILGPVVEVSGAQLVQTISERPVAGGAVAGGRGVAAAADAPKEAVENDDVATFTARFASGAAGTFSVSRVAHGLPNYKALTVLGTGGTASWSLDRTGEIQIADSSSPAGLGGMRQVLVNPEFPYFGNGSSMAFGGVGLNQIEQFTYQAHAFLQQVAGITEGALPQCATFTDGYRQMRVLDAVARSAADGGSAIEVS</sequence>
<dbReference type="Pfam" id="PF01408">
    <property type="entry name" value="GFO_IDH_MocA"/>
    <property type="match status" value="1"/>
</dbReference>
<dbReference type="InterPro" id="IPR036291">
    <property type="entry name" value="NAD(P)-bd_dom_sf"/>
</dbReference>
<dbReference type="PANTHER" id="PTHR43818:SF11">
    <property type="entry name" value="BCDNA.GH03377"/>
    <property type="match status" value="1"/>
</dbReference>
<protein>
    <submittedName>
        <fullName evidence="5">Dehydrogenase</fullName>
    </submittedName>
</protein>
<dbReference type="Gene3D" id="3.30.360.10">
    <property type="entry name" value="Dihydrodipicolinate Reductase, domain 2"/>
    <property type="match status" value="1"/>
</dbReference>
<evidence type="ECO:0000259" key="4">
    <source>
        <dbReference type="Pfam" id="PF22725"/>
    </source>
</evidence>
<dbReference type="Gene3D" id="3.40.50.720">
    <property type="entry name" value="NAD(P)-binding Rossmann-like Domain"/>
    <property type="match status" value="1"/>
</dbReference>
<keyword evidence="6" id="KW-1185">Reference proteome</keyword>
<dbReference type="SUPFAM" id="SSF55347">
    <property type="entry name" value="Glyceraldehyde-3-phosphate dehydrogenase-like, C-terminal domain"/>
    <property type="match status" value="1"/>
</dbReference>
<dbReference type="SUPFAM" id="SSF51735">
    <property type="entry name" value="NAD(P)-binding Rossmann-fold domains"/>
    <property type="match status" value="1"/>
</dbReference>
<dbReference type="InterPro" id="IPR050463">
    <property type="entry name" value="Gfo/Idh/MocA_oxidrdct_glycsds"/>
</dbReference>
<keyword evidence="2" id="KW-0520">NAD</keyword>
<evidence type="ECO:0000256" key="1">
    <source>
        <dbReference type="ARBA" id="ARBA00023002"/>
    </source>
</evidence>
<dbReference type="GO" id="GO:0000166">
    <property type="term" value="F:nucleotide binding"/>
    <property type="evidence" value="ECO:0007669"/>
    <property type="project" value="InterPro"/>
</dbReference>
<dbReference type="RefSeq" id="WP_096197780.1">
    <property type="nucleotide sequence ID" value="NZ_NRGR01000029.1"/>
</dbReference>
<dbReference type="InterPro" id="IPR055170">
    <property type="entry name" value="GFO_IDH_MocA-like_dom"/>
</dbReference>
<evidence type="ECO:0000256" key="2">
    <source>
        <dbReference type="ARBA" id="ARBA00023027"/>
    </source>
</evidence>
<dbReference type="Proteomes" id="UP000218598">
    <property type="component" value="Unassembled WGS sequence"/>
</dbReference>
<dbReference type="GO" id="GO:0016491">
    <property type="term" value="F:oxidoreductase activity"/>
    <property type="evidence" value="ECO:0007669"/>
    <property type="project" value="UniProtKB-KW"/>
</dbReference>
<reference evidence="5 6" key="1">
    <citation type="journal article" date="2017" name="Elife">
        <title>Extensive horizontal gene transfer in cheese-associated bacteria.</title>
        <authorList>
            <person name="Bonham K.S."/>
            <person name="Wolfe B.E."/>
            <person name="Dutton R.J."/>
        </authorList>
    </citation>
    <scope>NUCLEOTIDE SEQUENCE [LARGE SCALE GENOMIC DNA]</scope>
    <source>
        <strain evidence="5 6">341_9</strain>
    </source>
</reference>
<name>A0A2A3YFH0_9MICO</name>
<feature type="domain" description="Gfo/Idh/MocA-like oxidoreductase N-terminal" evidence="3">
    <location>
        <begin position="8"/>
        <end position="130"/>
    </location>
</feature>
<dbReference type="InterPro" id="IPR000683">
    <property type="entry name" value="Gfo/Idh/MocA-like_OxRdtase_N"/>
</dbReference>
<keyword evidence="1" id="KW-0560">Oxidoreductase</keyword>
<dbReference type="PANTHER" id="PTHR43818">
    <property type="entry name" value="BCDNA.GH03377"/>
    <property type="match status" value="1"/>
</dbReference>
<evidence type="ECO:0000259" key="3">
    <source>
        <dbReference type="Pfam" id="PF01408"/>
    </source>
</evidence>
<feature type="domain" description="GFO/IDH/MocA-like oxidoreductase" evidence="4">
    <location>
        <begin position="145"/>
        <end position="291"/>
    </location>
</feature>
<accession>A0A2A3YFH0</accession>
<dbReference type="EMBL" id="NRGR01000029">
    <property type="protein sequence ID" value="PCC38008.1"/>
    <property type="molecule type" value="Genomic_DNA"/>
</dbReference>
<dbReference type="Pfam" id="PF22725">
    <property type="entry name" value="GFO_IDH_MocA_C3"/>
    <property type="match status" value="1"/>
</dbReference>
<dbReference type="OrthoDB" id="9792085at2"/>
<evidence type="ECO:0000313" key="5">
    <source>
        <dbReference type="EMBL" id="PCC38008.1"/>
    </source>
</evidence>
<gene>
    <name evidence="5" type="ORF">CIK66_16555</name>
</gene>
<comment type="caution">
    <text evidence="5">The sequence shown here is derived from an EMBL/GenBank/DDBJ whole genome shotgun (WGS) entry which is preliminary data.</text>
</comment>